<proteinExistence type="predicted"/>
<sequence>MDDVVRGLEFALELQQSAEDDMDFNIIETNIEDEVPFIKHQDGASEQSCPTNQSIIRISETIFSEINNSYGR</sequence>
<comment type="caution">
    <text evidence="1">The sequence shown here is derived from an EMBL/GenBank/DDBJ whole genome shotgun (WGS) entry which is preliminary data.</text>
</comment>
<keyword evidence="1" id="KW-0418">Kinase</keyword>
<keyword evidence="1" id="KW-0675">Receptor</keyword>
<name>A0A314Z5P4_PRUYE</name>
<accession>A0A314Z5P4</accession>
<dbReference type="AlphaFoldDB" id="A0A314Z5P4"/>
<dbReference type="Proteomes" id="UP000250321">
    <property type="component" value="Unassembled WGS sequence"/>
</dbReference>
<dbReference type="GO" id="GO:0016301">
    <property type="term" value="F:kinase activity"/>
    <property type="evidence" value="ECO:0007669"/>
    <property type="project" value="UniProtKB-KW"/>
</dbReference>
<keyword evidence="2" id="KW-1185">Reference proteome</keyword>
<reference evidence="1 2" key="1">
    <citation type="submission" date="2018-02" db="EMBL/GenBank/DDBJ databases">
        <title>Draft genome of wild Prunus yedoensis var. nudiflora.</title>
        <authorList>
            <person name="Baek S."/>
            <person name="Kim J.-H."/>
            <person name="Choi K."/>
            <person name="Kim G.-B."/>
            <person name="Cho A."/>
            <person name="Jang H."/>
            <person name="Shin C.-H."/>
            <person name="Yu H.-J."/>
            <person name="Mun J.-H."/>
        </authorList>
    </citation>
    <scope>NUCLEOTIDE SEQUENCE [LARGE SCALE GENOMIC DNA]</scope>
    <source>
        <strain evidence="2">cv. Jeju island</strain>
        <tissue evidence="1">Leaf</tissue>
    </source>
</reference>
<protein>
    <submittedName>
        <fullName evidence="1">Receptor-like protein kinase FERONIA</fullName>
    </submittedName>
</protein>
<evidence type="ECO:0000313" key="1">
    <source>
        <dbReference type="EMBL" id="PQP97015.1"/>
    </source>
</evidence>
<evidence type="ECO:0000313" key="2">
    <source>
        <dbReference type="Proteomes" id="UP000250321"/>
    </source>
</evidence>
<keyword evidence="1" id="KW-0808">Transferase</keyword>
<gene>
    <name evidence="1" type="ORF">Pyn_39296</name>
</gene>
<dbReference type="EMBL" id="PJQY01002024">
    <property type="protein sequence ID" value="PQP97015.1"/>
    <property type="molecule type" value="Genomic_DNA"/>
</dbReference>
<organism evidence="1 2">
    <name type="scientific">Prunus yedoensis var. nudiflora</name>
    <dbReference type="NCBI Taxonomy" id="2094558"/>
    <lineage>
        <taxon>Eukaryota</taxon>
        <taxon>Viridiplantae</taxon>
        <taxon>Streptophyta</taxon>
        <taxon>Embryophyta</taxon>
        <taxon>Tracheophyta</taxon>
        <taxon>Spermatophyta</taxon>
        <taxon>Magnoliopsida</taxon>
        <taxon>eudicotyledons</taxon>
        <taxon>Gunneridae</taxon>
        <taxon>Pentapetalae</taxon>
        <taxon>rosids</taxon>
        <taxon>fabids</taxon>
        <taxon>Rosales</taxon>
        <taxon>Rosaceae</taxon>
        <taxon>Amygdaloideae</taxon>
        <taxon>Amygdaleae</taxon>
        <taxon>Prunus</taxon>
    </lineage>
</organism>